<proteinExistence type="predicted"/>
<name>A0ACB6Q767_9PLEO</name>
<gene>
    <name evidence="1" type="ORF">BDR25DRAFT_123563</name>
</gene>
<sequence length="137" mass="15322">MWHDNTRTRLSVAVGPDAIDDVVAQCCCTNMKGPPHITLSESRNKVMQQTMLDDRLEAWQLQGLPDLSASMSRPASKVRAANERARRMPALAYRAVNQVRPGKRRSRRAEVSRMLGVRSSKRNLKGGALMMRCESTA</sequence>
<protein>
    <submittedName>
        <fullName evidence="1">Uncharacterized protein</fullName>
    </submittedName>
</protein>
<accession>A0ACB6Q767</accession>
<reference evidence="1" key="1">
    <citation type="journal article" date="2020" name="Stud. Mycol.">
        <title>101 Dothideomycetes genomes: a test case for predicting lifestyles and emergence of pathogens.</title>
        <authorList>
            <person name="Haridas S."/>
            <person name="Albert R."/>
            <person name="Binder M."/>
            <person name="Bloem J."/>
            <person name="Labutti K."/>
            <person name="Salamov A."/>
            <person name="Andreopoulos B."/>
            <person name="Baker S."/>
            <person name="Barry K."/>
            <person name="Bills G."/>
            <person name="Bluhm B."/>
            <person name="Cannon C."/>
            <person name="Castanera R."/>
            <person name="Culley D."/>
            <person name="Daum C."/>
            <person name="Ezra D."/>
            <person name="Gonzalez J."/>
            <person name="Henrissat B."/>
            <person name="Kuo A."/>
            <person name="Liang C."/>
            <person name="Lipzen A."/>
            <person name="Lutzoni F."/>
            <person name="Magnuson J."/>
            <person name="Mondo S."/>
            <person name="Nolan M."/>
            <person name="Ohm R."/>
            <person name="Pangilinan J."/>
            <person name="Park H.-J."/>
            <person name="Ramirez L."/>
            <person name="Alfaro M."/>
            <person name="Sun H."/>
            <person name="Tritt A."/>
            <person name="Yoshinaga Y."/>
            <person name="Zwiers L.-H."/>
            <person name="Turgeon B."/>
            <person name="Goodwin S."/>
            <person name="Spatafora J."/>
            <person name="Crous P."/>
            <person name="Grigoriev I."/>
        </authorList>
    </citation>
    <scope>NUCLEOTIDE SEQUENCE</scope>
    <source>
        <strain evidence="1">ATCC 200398</strain>
    </source>
</reference>
<comment type="caution">
    <text evidence="1">The sequence shown here is derived from an EMBL/GenBank/DDBJ whole genome shotgun (WGS) entry which is preliminary data.</text>
</comment>
<keyword evidence="2" id="KW-1185">Reference proteome</keyword>
<dbReference type="Proteomes" id="UP000799755">
    <property type="component" value="Unassembled WGS sequence"/>
</dbReference>
<dbReference type="EMBL" id="MU003568">
    <property type="protein sequence ID" value="KAF2462678.1"/>
    <property type="molecule type" value="Genomic_DNA"/>
</dbReference>
<organism evidence="1 2">
    <name type="scientific">Lindgomyces ingoldianus</name>
    <dbReference type="NCBI Taxonomy" id="673940"/>
    <lineage>
        <taxon>Eukaryota</taxon>
        <taxon>Fungi</taxon>
        <taxon>Dikarya</taxon>
        <taxon>Ascomycota</taxon>
        <taxon>Pezizomycotina</taxon>
        <taxon>Dothideomycetes</taxon>
        <taxon>Pleosporomycetidae</taxon>
        <taxon>Pleosporales</taxon>
        <taxon>Lindgomycetaceae</taxon>
        <taxon>Lindgomyces</taxon>
    </lineage>
</organism>
<evidence type="ECO:0000313" key="2">
    <source>
        <dbReference type="Proteomes" id="UP000799755"/>
    </source>
</evidence>
<evidence type="ECO:0000313" key="1">
    <source>
        <dbReference type="EMBL" id="KAF2462678.1"/>
    </source>
</evidence>